<dbReference type="Proteomes" id="UP000001542">
    <property type="component" value="Unassembled WGS sequence"/>
</dbReference>
<reference evidence="1" key="1">
    <citation type="submission" date="2006-10" db="EMBL/GenBank/DDBJ databases">
        <authorList>
            <person name="Amadeo P."/>
            <person name="Zhao Q."/>
            <person name="Wortman J."/>
            <person name="Fraser-Liggett C."/>
            <person name="Carlton J."/>
        </authorList>
    </citation>
    <scope>NUCLEOTIDE SEQUENCE</scope>
    <source>
        <strain evidence="1">G3</strain>
    </source>
</reference>
<organism evidence="1 2">
    <name type="scientific">Trichomonas vaginalis (strain ATCC PRA-98 / G3)</name>
    <dbReference type="NCBI Taxonomy" id="412133"/>
    <lineage>
        <taxon>Eukaryota</taxon>
        <taxon>Metamonada</taxon>
        <taxon>Parabasalia</taxon>
        <taxon>Trichomonadida</taxon>
        <taxon>Trichomonadidae</taxon>
        <taxon>Trichomonas</taxon>
    </lineage>
</organism>
<keyword evidence="2" id="KW-1185">Reference proteome</keyword>
<evidence type="ECO:0000313" key="2">
    <source>
        <dbReference type="Proteomes" id="UP000001542"/>
    </source>
</evidence>
<protein>
    <submittedName>
        <fullName evidence="1">Uncharacterized protein</fullName>
    </submittedName>
</protein>
<dbReference type="InParanoid" id="A2FDM0"/>
<dbReference type="VEuPathDB" id="TrichDB:TVAG_440170"/>
<dbReference type="KEGG" id="tva:4754778"/>
<accession>A2FDM0</accession>
<proteinExistence type="predicted"/>
<dbReference type="RefSeq" id="XP_001309931.1">
    <property type="nucleotide sequence ID" value="XM_001309930.1"/>
</dbReference>
<sequence>MEEDYKTSPSTQGMDIEREDNKVAEEVVNILLTKFQILNDLILEFGSNINLAEQISKELDETAGYLISIPKNKQNFILENLEYQHIGNTMKIIEIIASFSEISPEFKELISKELKIIDILSSIEEFSFLNLSQYADLFIFQHLSMNFTHDEDIFTRILSIIRKSLFSDAADITVSILSIENVLDLVSHEHDLFYGKNLENIIMITFYYANHPEFDPSNLSFAIILIFIKDDFEDPTSLCFFFWSIYYLINGDRFDYDHIDDLFSFLDRSLHHLNFETKVLLTQVQQRYLIPLLKIYSTLSIKGISIPALDPTLLVRIMQLASSDLFSECENLILLNIIHRSPEERVDFMNYLIGNSGEIESSKKENILYIIASIINSLSDDILRTIISPDLLEFLFSTLDQLSIESLKVCIKAIYRLWTSLIPVSNVHLMKDFINENDYLSSFSDISEEIEDEDSIEILDKIIAECSD</sequence>
<dbReference type="AlphaFoldDB" id="A2FDM0"/>
<name>A2FDM0_TRIV3</name>
<reference evidence="1" key="2">
    <citation type="journal article" date="2007" name="Science">
        <title>Draft genome sequence of the sexually transmitted pathogen Trichomonas vaginalis.</title>
        <authorList>
            <person name="Carlton J.M."/>
            <person name="Hirt R.P."/>
            <person name="Silva J.C."/>
            <person name="Delcher A.L."/>
            <person name="Schatz M."/>
            <person name="Zhao Q."/>
            <person name="Wortman J.R."/>
            <person name="Bidwell S.L."/>
            <person name="Alsmark U.C.M."/>
            <person name="Besteiro S."/>
            <person name="Sicheritz-Ponten T."/>
            <person name="Noel C.J."/>
            <person name="Dacks J.B."/>
            <person name="Foster P.G."/>
            <person name="Simillion C."/>
            <person name="Van de Peer Y."/>
            <person name="Miranda-Saavedra D."/>
            <person name="Barton G.J."/>
            <person name="Westrop G.D."/>
            <person name="Mueller S."/>
            <person name="Dessi D."/>
            <person name="Fiori P.L."/>
            <person name="Ren Q."/>
            <person name="Paulsen I."/>
            <person name="Zhang H."/>
            <person name="Bastida-Corcuera F.D."/>
            <person name="Simoes-Barbosa A."/>
            <person name="Brown M.T."/>
            <person name="Hayes R.D."/>
            <person name="Mukherjee M."/>
            <person name="Okumura C.Y."/>
            <person name="Schneider R."/>
            <person name="Smith A.J."/>
            <person name="Vanacova S."/>
            <person name="Villalvazo M."/>
            <person name="Haas B.J."/>
            <person name="Pertea M."/>
            <person name="Feldblyum T.V."/>
            <person name="Utterback T.R."/>
            <person name="Shu C.L."/>
            <person name="Osoegawa K."/>
            <person name="de Jong P.J."/>
            <person name="Hrdy I."/>
            <person name="Horvathova L."/>
            <person name="Zubacova Z."/>
            <person name="Dolezal P."/>
            <person name="Malik S.B."/>
            <person name="Logsdon J.M. Jr."/>
            <person name="Henze K."/>
            <person name="Gupta A."/>
            <person name="Wang C.C."/>
            <person name="Dunne R.L."/>
            <person name="Upcroft J.A."/>
            <person name="Upcroft P."/>
            <person name="White O."/>
            <person name="Salzberg S.L."/>
            <person name="Tang P."/>
            <person name="Chiu C.-H."/>
            <person name="Lee Y.-S."/>
            <person name="Embley T.M."/>
            <person name="Coombs G.H."/>
            <person name="Mottram J.C."/>
            <person name="Tachezy J."/>
            <person name="Fraser-Liggett C.M."/>
            <person name="Johnson P.J."/>
        </authorList>
    </citation>
    <scope>NUCLEOTIDE SEQUENCE [LARGE SCALE GENOMIC DNA]</scope>
    <source>
        <strain evidence="1">G3</strain>
    </source>
</reference>
<evidence type="ECO:0000313" key="1">
    <source>
        <dbReference type="EMBL" id="EAX97001.1"/>
    </source>
</evidence>
<gene>
    <name evidence="1" type="ORF">TVAG_440170</name>
</gene>
<dbReference type="VEuPathDB" id="TrichDB:TVAGG3_0952610"/>
<dbReference type="EMBL" id="DS113734">
    <property type="protein sequence ID" value="EAX97001.1"/>
    <property type="molecule type" value="Genomic_DNA"/>
</dbReference>